<protein>
    <submittedName>
        <fullName evidence="1">Uncharacterized protein</fullName>
    </submittedName>
</protein>
<dbReference type="EMBL" id="QUOU01000001">
    <property type="protein sequence ID" value="REL26408.1"/>
    <property type="molecule type" value="Genomic_DNA"/>
</dbReference>
<dbReference type="Proteomes" id="UP000256478">
    <property type="component" value="Unassembled WGS sequence"/>
</dbReference>
<name>A0A3E0TPI1_9GAMM</name>
<gene>
    <name evidence="1" type="ORF">DXX93_07330</name>
</gene>
<evidence type="ECO:0000313" key="2">
    <source>
        <dbReference type="Proteomes" id="UP000256478"/>
    </source>
</evidence>
<organism evidence="1 2">
    <name type="scientific">Thalassotalea euphylliae</name>
    <dbReference type="NCBI Taxonomy" id="1655234"/>
    <lineage>
        <taxon>Bacteria</taxon>
        <taxon>Pseudomonadati</taxon>
        <taxon>Pseudomonadota</taxon>
        <taxon>Gammaproteobacteria</taxon>
        <taxon>Alteromonadales</taxon>
        <taxon>Colwelliaceae</taxon>
        <taxon>Thalassotalea</taxon>
    </lineage>
</organism>
<sequence>MSFQSNAKLLFVNVNLPFADYSAKNEKSSLSCFFTLCNLSEHSDLVNVLTIAIRLLESRSS</sequence>
<evidence type="ECO:0000313" key="1">
    <source>
        <dbReference type="EMBL" id="REL26408.1"/>
    </source>
</evidence>
<comment type="caution">
    <text evidence="1">The sequence shown here is derived from an EMBL/GenBank/DDBJ whole genome shotgun (WGS) entry which is preliminary data.</text>
</comment>
<proteinExistence type="predicted"/>
<accession>A0A3E0TPI1</accession>
<reference evidence="1 2" key="1">
    <citation type="submission" date="2018-08" db="EMBL/GenBank/DDBJ databases">
        <title>Thalassotalea euphylliae genome.</title>
        <authorList>
            <person name="Summers S."/>
            <person name="Rice S.A."/>
            <person name="Freckelton M.L."/>
            <person name="Nedved B.T."/>
            <person name="Hadfield M.G."/>
        </authorList>
    </citation>
    <scope>NUCLEOTIDE SEQUENCE [LARGE SCALE GENOMIC DNA]</scope>
    <source>
        <strain evidence="1 2">H1</strain>
    </source>
</reference>
<dbReference type="AlphaFoldDB" id="A0A3E0TPI1"/>